<evidence type="ECO:0000256" key="1">
    <source>
        <dbReference type="SAM" id="MobiDB-lite"/>
    </source>
</evidence>
<feature type="region of interest" description="Disordered" evidence="1">
    <location>
        <begin position="1"/>
        <end position="54"/>
    </location>
</feature>
<evidence type="ECO:0000313" key="3">
    <source>
        <dbReference type="Proteomes" id="UP001162480"/>
    </source>
</evidence>
<organism evidence="2 3">
    <name type="scientific">Octopus vulgaris</name>
    <name type="common">Common octopus</name>
    <dbReference type="NCBI Taxonomy" id="6645"/>
    <lineage>
        <taxon>Eukaryota</taxon>
        <taxon>Metazoa</taxon>
        <taxon>Spiralia</taxon>
        <taxon>Lophotrochozoa</taxon>
        <taxon>Mollusca</taxon>
        <taxon>Cephalopoda</taxon>
        <taxon>Coleoidea</taxon>
        <taxon>Octopodiformes</taxon>
        <taxon>Octopoda</taxon>
        <taxon>Incirrata</taxon>
        <taxon>Octopodidae</taxon>
        <taxon>Octopus</taxon>
    </lineage>
</organism>
<keyword evidence="3" id="KW-1185">Reference proteome</keyword>
<dbReference type="EMBL" id="OX597814">
    <property type="protein sequence ID" value="CAI9714789.1"/>
    <property type="molecule type" value="Genomic_DNA"/>
</dbReference>
<feature type="compositionally biased region" description="Low complexity" evidence="1">
    <location>
        <begin position="10"/>
        <end position="54"/>
    </location>
</feature>
<protein>
    <submittedName>
        <fullName evidence="2">Uncharacterized protein</fullName>
    </submittedName>
</protein>
<dbReference type="Proteomes" id="UP001162480">
    <property type="component" value="Chromosome 1"/>
</dbReference>
<proteinExistence type="predicted"/>
<accession>A0AA36AET9</accession>
<reference evidence="2" key="1">
    <citation type="submission" date="2023-08" db="EMBL/GenBank/DDBJ databases">
        <authorList>
            <person name="Alioto T."/>
            <person name="Alioto T."/>
            <person name="Gomez Garrido J."/>
        </authorList>
    </citation>
    <scope>NUCLEOTIDE SEQUENCE</scope>
</reference>
<name>A0AA36AET9_OCTVU</name>
<dbReference type="AlphaFoldDB" id="A0AA36AET9"/>
<evidence type="ECO:0000313" key="2">
    <source>
        <dbReference type="EMBL" id="CAI9714789.1"/>
    </source>
</evidence>
<sequence>MPIGSHNSEESSQLSSVTTDINNNVSNNITTTNHNNNNNKTSSSSDNSRSCSIRNNERTRARVVAVVDVVVVEPQEEPKLFHDACQYRIYQGTSVQEMFGLSLLQLHDDSRYSWKKTTEIGLVLPLDFIQGLDNIRDQEADIRISECLQLQLCHHPVDSSPILTQPIAEDNNRIIGRVPSGTVGDYQPPLQRVHNAVNRHRAAALQIPQSLCLGYDQPSDRLERSAVKRLVGIHAGYQVESMCCALHVLWQLEAHAVGLVKDCINRDVFNFVHIPSLGIHVKVHIFDALHVRIGSSLRNVCTKLQKCIDIIFAVARRGLGHLVLHMELVMYPPWPRREHQECDVLRVETGKSLAIAYEIAGKECVILKSESNLARVNPLKALKFPADDVNLSDKFHLRKYNKSKRKKKHGHHKSIYPLCNLNRK</sequence>
<gene>
    <name evidence="2" type="ORF">OCTVUL_1B023037</name>
</gene>